<evidence type="ECO:0000256" key="1">
    <source>
        <dbReference type="ARBA" id="ARBA00022670"/>
    </source>
</evidence>
<dbReference type="InterPro" id="IPR009045">
    <property type="entry name" value="Zn_M74/Hedgehog-like"/>
</dbReference>
<dbReference type="Proteomes" id="UP000199647">
    <property type="component" value="Unassembled WGS sequence"/>
</dbReference>
<evidence type="ECO:0000256" key="9">
    <source>
        <dbReference type="SAM" id="SignalP"/>
    </source>
</evidence>
<evidence type="ECO:0000256" key="8">
    <source>
        <dbReference type="PIRSR" id="PIRSR018455-2"/>
    </source>
</evidence>
<dbReference type="GO" id="GO:0006508">
    <property type="term" value="P:proteolysis"/>
    <property type="evidence" value="ECO:0007669"/>
    <property type="project" value="UniProtKB-KW"/>
</dbReference>
<evidence type="ECO:0000313" key="11">
    <source>
        <dbReference type="Proteomes" id="UP000199647"/>
    </source>
</evidence>
<protein>
    <submittedName>
        <fullName evidence="10">Murein endopeptidase. Metallo peptidase. MEROPS family M74</fullName>
    </submittedName>
</protein>
<evidence type="ECO:0000256" key="2">
    <source>
        <dbReference type="ARBA" id="ARBA00022723"/>
    </source>
</evidence>
<evidence type="ECO:0000313" key="10">
    <source>
        <dbReference type="EMBL" id="SEQ49926.1"/>
    </source>
</evidence>
<evidence type="ECO:0000256" key="3">
    <source>
        <dbReference type="ARBA" id="ARBA00022729"/>
    </source>
</evidence>
<dbReference type="SUPFAM" id="SSF55166">
    <property type="entry name" value="Hedgehog/DD-peptidase"/>
    <property type="match status" value="1"/>
</dbReference>
<keyword evidence="2" id="KW-0479">Metal-binding</keyword>
<keyword evidence="4" id="KW-0574">Periplasm</keyword>
<organism evidence="10 11">
    <name type="scientific">Faunimonas pinastri</name>
    <dbReference type="NCBI Taxonomy" id="1855383"/>
    <lineage>
        <taxon>Bacteria</taxon>
        <taxon>Pseudomonadati</taxon>
        <taxon>Pseudomonadota</taxon>
        <taxon>Alphaproteobacteria</taxon>
        <taxon>Hyphomicrobiales</taxon>
        <taxon>Afifellaceae</taxon>
        <taxon>Faunimonas</taxon>
    </lineage>
</organism>
<name>A0A1H9GIL3_9HYPH</name>
<evidence type="ECO:0000256" key="6">
    <source>
        <dbReference type="ARBA" id="ARBA00022833"/>
    </source>
</evidence>
<keyword evidence="1" id="KW-0645">Protease</keyword>
<dbReference type="STRING" id="1855383.SAMN05216548_10551"/>
<feature type="signal peptide" evidence="9">
    <location>
        <begin position="1"/>
        <end position="21"/>
    </location>
</feature>
<reference evidence="10 11" key="1">
    <citation type="submission" date="2016-10" db="EMBL/GenBank/DDBJ databases">
        <authorList>
            <person name="de Groot N.N."/>
        </authorList>
    </citation>
    <scope>NUCLEOTIDE SEQUENCE [LARGE SCALE GENOMIC DNA]</scope>
    <source>
        <strain evidence="10 11">A52C2</strain>
    </source>
</reference>
<keyword evidence="11" id="KW-1185">Reference proteome</keyword>
<dbReference type="RefSeq" id="WP_238858225.1">
    <property type="nucleotide sequence ID" value="NZ_FOFG01000005.1"/>
</dbReference>
<keyword evidence="6" id="KW-0862">Zinc</keyword>
<evidence type="ECO:0000256" key="4">
    <source>
        <dbReference type="ARBA" id="ARBA00022764"/>
    </source>
</evidence>
<proteinExistence type="predicted"/>
<dbReference type="Pfam" id="PF03411">
    <property type="entry name" value="Peptidase_M74"/>
    <property type="match status" value="1"/>
</dbReference>
<keyword evidence="8" id="KW-1015">Disulfide bond</keyword>
<feature type="disulfide bond" evidence="8">
    <location>
        <begin position="229"/>
        <end position="235"/>
    </location>
</feature>
<dbReference type="AlphaFoldDB" id="A0A1H9GIL3"/>
<dbReference type="NCBIfam" id="NF006947">
    <property type="entry name" value="PRK09429.1"/>
    <property type="match status" value="1"/>
</dbReference>
<dbReference type="InterPro" id="IPR005073">
    <property type="entry name" value="Peptidase_M74"/>
</dbReference>
<dbReference type="GO" id="GO:0008237">
    <property type="term" value="F:metallopeptidase activity"/>
    <property type="evidence" value="ECO:0007669"/>
    <property type="project" value="UniProtKB-KW"/>
</dbReference>
<dbReference type="PIRSF" id="PIRSF018455">
    <property type="entry name" value="MepA"/>
    <property type="match status" value="1"/>
</dbReference>
<dbReference type="EMBL" id="FOFG01000005">
    <property type="protein sequence ID" value="SEQ49926.1"/>
    <property type="molecule type" value="Genomic_DNA"/>
</dbReference>
<gene>
    <name evidence="10" type="ORF">SAMN05216548_10551</name>
</gene>
<feature type="disulfide bond" evidence="8">
    <location>
        <begin position="200"/>
        <end position="247"/>
    </location>
</feature>
<keyword evidence="5" id="KW-0378">Hydrolase</keyword>
<dbReference type="GO" id="GO:0046872">
    <property type="term" value="F:metal ion binding"/>
    <property type="evidence" value="ECO:0007669"/>
    <property type="project" value="UniProtKB-KW"/>
</dbReference>
<sequence>MIRSLATALLLLTTGVATVEAAPNSDPRPAKQTFAAEKLPSAMQSQPIGFYTRGCQAGAVPLPPDGPTWQVMRLSRNRNWGQPTLINYLEGLAAKAPRVGWPGLLVGDLAMPRGGPLPFGHAAHNLGLEADIWLTPMPNRRMSYAEREKRDPQVLAEPGPHEIDRAAWNSAMHANIIHLAADDPRVDRIFVAPAIKKELCATATGDRSWLRVIRPWYGHNEHMHVRLKCPAGTACKPQTPLPPGDGCGAPLAYWYTDQPYAKPKPAKPTTPPKPPRVVTVGDLPAACEAVLQAPNKAGTMTATEMFQAAGGR</sequence>
<feature type="chain" id="PRO_5011640349" evidence="9">
    <location>
        <begin position="22"/>
        <end position="312"/>
    </location>
</feature>
<dbReference type="GO" id="GO:0030288">
    <property type="term" value="C:outer membrane-bounded periplasmic space"/>
    <property type="evidence" value="ECO:0007669"/>
    <property type="project" value="InterPro"/>
</dbReference>
<dbReference type="Gene3D" id="3.30.1380.10">
    <property type="match status" value="1"/>
</dbReference>
<evidence type="ECO:0000256" key="7">
    <source>
        <dbReference type="ARBA" id="ARBA00023049"/>
    </source>
</evidence>
<dbReference type="GO" id="GO:0004252">
    <property type="term" value="F:serine-type endopeptidase activity"/>
    <property type="evidence" value="ECO:0007669"/>
    <property type="project" value="InterPro"/>
</dbReference>
<keyword evidence="7" id="KW-0482">Metalloprotease</keyword>
<accession>A0A1H9GIL3</accession>
<evidence type="ECO:0000256" key="5">
    <source>
        <dbReference type="ARBA" id="ARBA00022801"/>
    </source>
</evidence>
<keyword evidence="3 9" id="KW-0732">Signal</keyword>